<evidence type="ECO:0000313" key="3">
    <source>
        <dbReference type="Ensembl" id="ENSTRUP00000066773.1"/>
    </source>
</evidence>
<dbReference type="Pfam" id="PF18658">
    <property type="entry name" value="zf-C2H2_12"/>
    <property type="match status" value="1"/>
</dbReference>
<evidence type="ECO:0000259" key="2">
    <source>
        <dbReference type="Pfam" id="PF18658"/>
    </source>
</evidence>
<reference evidence="3" key="2">
    <citation type="submission" date="2025-08" db="UniProtKB">
        <authorList>
            <consortium name="Ensembl"/>
        </authorList>
    </citation>
    <scope>IDENTIFICATION</scope>
</reference>
<reference evidence="3" key="3">
    <citation type="submission" date="2025-09" db="UniProtKB">
        <authorList>
            <consortium name="Ensembl"/>
        </authorList>
    </citation>
    <scope>IDENTIFICATION</scope>
</reference>
<dbReference type="InterPro" id="IPR040647">
    <property type="entry name" value="SPIN-DOC_Znf-C2H2"/>
</dbReference>
<dbReference type="SUPFAM" id="SSF53098">
    <property type="entry name" value="Ribonuclease H-like"/>
    <property type="match status" value="1"/>
</dbReference>
<dbReference type="Proteomes" id="UP000005226">
    <property type="component" value="Chromosome 19"/>
</dbReference>
<accession>A0A674N0S1</accession>
<dbReference type="InParanoid" id="A0A674N0S1"/>
<dbReference type="InterPro" id="IPR008906">
    <property type="entry name" value="HATC_C_dom"/>
</dbReference>
<dbReference type="GO" id="GO:0046983">
    <property type="term" value="F:protein dimerization activity"/>
    <property type="evidence" value="ECO:0007669"/>
    <property type="project" value="InterPro"/>
</dbReference>
<dbReference type="Pfam" id="PF05699">
    <property type="entry name" value="Dimer_Tnp_hAT"/>
    <property type="match status" value="1"/>
</dbReference>
<proteinExistence type="predicted"/>
<protein>
    <recommendedName>
        <fullName evidence="5">SPIN-DOC-like zinc-finger domain-containing protein</fullName>
    </recommendedName>
</protein>
<reference evidence="3 4" key="1">
    <citation type="journal article" date="2011" name="Genome Biol. Evol.">
        <title>Integration of the genetic map and genome assembly of fugu facilitates insights into distinct features of genome evolution in teleosts and mammals.</title>
        <authorList>
            <person name="Kai W."/>
            <person name="Kikuchi K."/>
            <person name="Tohari S."/>
            <person name="Chew A.K."/>
            <person name="Tay A."/>
            <person name="Fujiwara A."/>
            <person name="Hosoya S."/>
            <person name="Suetake H."/>
            <person name="Naruse K."/>
            <person name="Brenner S."/>
            <person name="Suzuki Y."/>
            <person name="Venkatesh B."/>
        </authorList>
    </citation>
    <scope>NUCLEOTIDE SEQUENCE [LARGE SCALE GENOMIC DNA]</scope>
</reference>
<dbReference type="GeneTree" id="ENSGT00940000163096"/>
<evidence type="ECO:0008006" key="5">
    <source>
        <dbReference type="Google" id="ProtNLM"/>
    </source>
</evidence>
<dbReference type="Ensembl" id="ENSTRUT00000083870.1">
    <property type="protein sequence ID" value="ENSTRUP00000066773.1"/>
    <property type="gene ID" value="ENSTRUG00000032486.1"/>
</dbReference>
<evidence type="ECO:0000313" key="4">
    <source>
        <dbReference type="Proteomes" id="UP000005226"/>
    </source>
</evidence>
<dbReference type="InterPro" id="IPR012337">
    <property type="entry name" value="RNaseH-like_sf"/>
</dbReference>
<evidence type="ECO:0000259" key="1">
    <source>
        <dbReference type="Pfam" id="PF05699"/>
    </source>
</evidence>
<sequence>IMATVKKRKVDAECRLFQEKWTNDFFFVEVKGKPVCLVCGEALAVMKKANLERHYSTKHAKLDELKGPMRVDKVNALRRSLEAQQAAFIRPSSDRENITRASFVVSELIAKKLKPHAEGEFVKECLVAAAEVLAPDKVKLFQSVSLSRRTVADRITDMAQNIEKTLRDTARDFEYFSLACDETTDITNTAQLAIFVRGITANFEIKEELLSLQAMHGTSKGDDLFSQVVVAMNNFELPFEKLSGIATDGAPAMVGTQKGLTALVKKEMSRLGLDPSDIVVCHCIIHQESLCAHSLKLNNVMKTVVSTINFIKSRELNNRQFKELLSELESEYGDLVYHCEVRWLSRSNMLARFYTLREEVKHFIEMKGKPVMELSDGKFLSDLAFMVDITKHLSELNIKLQGPNQLVSSLLSNVKIFEVKLRLWQEQLERGNTVHFPTLQEQKPDVMTEYAGECAKLVQAFDERFHDVKNIQRELDMFATPFNVQPSDVPDKFQMEIIELQDNNELKAKYNNLSLLDFYKLYVSAEDFPILRRHALKFASLFGTTYRCEQFFSKLTLAKTRFRSRLTDPNLENQLRVASSSLPADIRCLSKEKQFQPSH</sequence>
<keyword evidence="4" id="KW-1185">Reference proteome</keyword>
<dbReference type="AlphaFoldDB" id="A0A674N0S1"/>
<feature type="domain" description="SPIN-DOC-like zinc-finger" evidence="2">
    <location>
        <begin position="18"/>
        <end position="73"/>
    </location>
</feature>
<dbReference type="PANTHER" id="PTHR45913">
    <property type="entry name" value="EPM2A-INTERACTING PROTEIN 1"/>
    <property type="match status" value="1"/>
</dbReference>
<organism evidence="3 4">
    <name type="scientific">Takifugu rubripes</name>
    <name type="common">Japanese pufferfish</name>
    <name type="synonym">Fugu rubripes</name>
    <dbReference type="NCBI Taxonomy" id="31033"/>
    <lineage>
        <taxon>Eukaryota</taxon>
        <taxon>Metazoa</taxon>
        <taxon>Chordata</taxon>
        <taxon>Craniata</taxon>
        <taxon>Vertebrata</taxon>
        <taxon>Euteleostomi</taxon>
        <taxon>Actinopterygii</taxon>
        <taxon>Neopterygii</taxon>
        <taxon>Teleostei</taxon>
        <taxon>Neoteleostei</taxon>
        <taxon>Acanthomorphata</taxon>
        <taxon>Eupercaria</taxon>
        <taxon>Tetraodontiformes</taxon>
        <taxon>Tetradontoidea</taxon>
        <taxon>Tetraodontidae</taxon>
        <taxon>Takifugu</taxon>
    </lineage>
</organism>
<dbReference type="PANTHER" id="PTHR45913:SF5">
    <property type="entry name" value="GENERAL TRANSCRIPTION FACTOR II-I REPEAT DOMAIN-CONTAINING PROTEIN 2A-LIKE PROTEIN"/>
    <property type="match status" value="1"/>
</dbReference>
<feature type="domain" description="HAT C-terminal dimerisation" evidence="1">
    <location>
        <begin position="500"/>
        <end position="573"/>
    </location>
</feature>
<dbReference type="OMA" id="TEMEWRI"/>
<name>A0A674N0S1_TAKRU</name>